<organism evidence="2 3">
    <name type="scientific">Thermosipho melanesiensis</name>
    <dbReference type="NCBI Taxonomy" id="46541"/>
    <lineage>
        <taxon>Bacteria</taxon>
        <taxon>Thermotogati</taxon>
        <taxon>Thermotogota</taxon>
        <taxon>Thermotogae</taxon>
        <taxon>Thermotogales</taxon>
        <taxon>Fervidobacteriaceae</taxon>
        <taxon>Thermosipho</taxon>
    </lineage>
</organism>
<dbReference type="Pfam" id="PF13098">
    <property type="entry name" value="Thioredoxin_2"/>
    <property type="match status" value="1"/>
</dbReference>
<evidence type="ECO:0000313" key="2">
    <source>
        <dbReference type="EMBL" id="APT73578.1"/>
    </source>
</evidence>
<protein>
    <submittedName>
        <fullName evidence="2">Thioredoxin</fullName>
    </submittedName>
</protein>
<accession>A0ABN4UTW3</accession>
<dbReference type="InterPro" id="IPR012336">
    <property type="entry name" value="Thioredoxin-like_fold"/>
</dbReference>
<proteinExistence type="predicted"/>
<dbReference type="SUPFAM" id="SSF52833">
    <property type="entry name" value="Thioredoxin-like"/>
    <property type="match status" value="1"/>
</dbReference>
<feature type="domain" description="Thioredoxin" evidence="1">
    <location>
        <begin position="1"/>
        <end position="139"/>
    </location>
</feature>
<dbReference type="RefSeq" id="WP_012056779.1">
    <property type="nucleotide sequence ID" value="NZ_CP007389.1"/>
</dbReference>
<dbReference type="PROSITE" id="PS51352">
    <property type="entry name" value="THIOREDOXIN_2"/>
    <property type="match status" value="1"/>
</dbReference>
<sequence length="223" mass="26167">MRKVFFLTLIIFATFIFAYNYTFYDLGIAHQISKIEDKPLLIYFSSPSCVYCKKFENEVLTSEDFQQILRASYVFAKINPNTQKTTFMSEEFTNMELFSAFGVRGTPTFVFLYMDSGITSIPGYMSLEDFKKALMYILKVTFENYKESFQTYSKQKDFCLGKSKIIKVSKEDFDLVKEMDKNSVELKEIKDKIDIYKTYLTNSREIADKLFEKGVLRILLLED</sequence>
<evidence type="ECO:0000259" key="1">
    <source>
        <dbReference type="PROSITE" id="PS51352"/>
    </source>
</evidence>
<dbReference type="Proteomes" id="UP000185490">
    <property type="component" value="Chromosome"/>
</dbReference>
<dbReference type="InterPro" id="IPR036249">
    <property type="entry name" value="Thioredoxin-like_sf"/>
</dbReference>
<dbReference type="Gene3D" id="3.40.30.10">
    <property type="entry name" value="Glutaredoxin"/>
    <property type="match status" value="1"/>
</dbReference>
<gene>
    <name evidence="2" type="ORF">BW47_02935</name>
</gene>
<reference evidence="2 3" key="1">
    <citation type="submission" date="2014-02" db="EMBL/GenBank/DDBJ databases">
        <title>Diversity of Thermotogales isolates from hydrothermal vents.</title>
        <authorList>
            <person name="Haverkamp T.H.A."/>
            <person name="Lossouarn J."/>
            <person name="Geslin C."/>
            <person name="Nesbo C.L."/>
        </authorList>
    </citation>
    <scope>NUCLEOTIDE SEQUENCE [LARGE SCALE GENOMIC DNA]</scope>
    <source>
        <strain evidence="2 3">431</strain>
    </source>
</reference>
<dbReference type="EMBL" id="CP007389">
    <property type="protein sequence ID" value="APT73578.1"/>
    <property type="molecule type" value="Genomic_DNA"/>
</dbReference>
<name>A0ABN4UTW3_9BACT</name>
<keyword evidence="3" id="KW-1185">Reference proteome</keyword>
<evidence type="ECO:0000313" key="3">
    <source>
        <dbReference type="Proteomes" id="UP000185490"/>
    </source>
</evidence>
<dbReference type="InterPro" id="IPR013766">
    <property type="entry name" value="Thioredoxin_domain"/>
</dbReference>